<dbReference type="Gene3D" id="1.10.10.790">
    <property type="entry name" value="Surp module"/>
    <property type="match status" value="2"/>
</dbReference>
<dbReference type="Pfam" id="PF01805">
    <property type="entry name" value="Surp"/>
    <property type="match status" value="2"/>
</dbReference>
<keyword evidence="4" id="KW-0677">Repeat</keyword>
<keyword evidence="10" id="KW-1185">Reference proteome</keyword>
<dbReference type="GO" id="GO:0005686">
    <property type="term" value="C:U2 snRNP"/>
    <property type="evidence" value="ECO:0007669"/>
    <property type="project" value="TreeGrafter"/>
</dbReference>
<dbReference type="InterPro" id="IPR022030">
    <property type="entry name" value="SF3A1_dom"/>
</dbReference>
<gene>
    <name evidence="9" type="ORF">NPX13_g610</name>
</gene>
<reference evidence="9" key="1">
    <citation type="submission" date="2022-07" db="EMBL/GenBank/DDBJ databases">
        <title>Genome Sequence of Xylaria arbuscula.</title>
        <authorList>
            <person name="Buettner E."/>
        </authorList>
    </citation>
    <scope>NUCLEOTIDE SEQUENCE</scope>
    <source>
        <strain evidence="9">VT107</strain>
    </source>
</reference>
<feature type="compositionally biased region" description="Basic and acidic residues" evidence="7">
    <location>
        <begin position="422"/>
        <end position="431"/>
    </location>
</feature>
<dbReference type="GO" id="GO:0071004">
    <property type="term" value="C:U2-type prespliceosome"/>
    <property type="evidence" value="ECO:0007669"/>
    <property type="project" value="TreeGrafter"/>
</dbReference>
<dbReference type="InterPro" id="IPR035967">
    <property type="entry name" value="SWAP/Surp_sf"/>
</dbReference>
<evidence type="ECO:0000256" key="4">
    <source>
        <dbReference type="ARBA" id="ARBA00022737"/>
    </source>
</evidence>
<dbReference type="GO" id="GO:0000381">
    <property type="term" value="P:regulation of alternative mRNA splicing, via spliceosome"/>
    <property type="evidence" value="ECO:0007669"/>
    <property type="project" value="TreeGrafter"/>
</dbReference>
<keyword evidence="6" id="KW-0539">Nucleus</keyword>
<dbReference type="PANTHER" id="PTHR15316:SF1">
    <property type="entry name" value="SPLICING FACTOR 3A SUBUNIT 1"/>
    <property type="match status" value="1"/>
</dbReference>
<protein>
    <recommendedName>
        <fullName evidence="8">SURP motif domain-containing protein</fullName>
    </recommendedName>
</protein>
<evidence type="ECO:0000259" key="8">
    <source>
        <dbReference type="PROSITE" id="PS50128"/>
    </source>
</evidence>
<dbReference type="VEuPathDB" id="FungiDB:F4678DRAFT_418287"/>
<keyword evidence="2" id="KW-0507">mRNA processing</keyword>
<feature type="domain" description="SURP motif" evidence="8">
    <location>
        <begin position="187"/>
        <end position="229"/>
    </location>
</feature>
<evidence type="ECO:0000256" key="7">
    <source>
        <dbReference type="SAM" id="MobiDB-lite"/>
    </source>
</evidence>
<feature type="region of interest" description="Disordered" evidence="7">
    <location>
        <begin position="147"/>
        <end position="167"/>
    </location>
</feature>
<keyword evidence="5" id="KW-0508">mRNA splicing</keyword>
<dbReference type="FunFam" id="1.10.10.790:FF:000015">
    <property type="entry name" value="Splicing factor 3A subunit 1"/>
    <property type="match status" value="1"/>
</dbReference>
<proteinExistence type="predicted"/>
<dbReference type="AlphaFoldDB" id="A0A9W8TQD8"/>
<dbReference type="PROSITE" id="PS50128">
    <property type="entry name" value="SURP"/>
    <property type="match status" value="2"/>
</dbReference>
<dbReference type="Pfam" id="PF12230">
    <property type="entry name" value="PRP21_like_P"/>
    <property type="match status" value="1"/>
</dbReference>
<dbReference type="GO" id="GO:0071013">
    <property type="term" value="C:catalytic step 2 spliceosome"/>
    <property type="evidence" value="ECO:0007669"/>
    <property type="project" value="TreeGrafter"/>
</dbReference>
<evidence type="ECO:0000256" key="2">
    <source>
        <dbReference type="ARBA" id="ARBA00022664"/>
    </source>
</evidence>
<feature type="compositionally biased region" description="Low complexity" evidence="7">
    <location>
        <begin position="393"/>
        <end position="405"/>
    </location>
</feature>
<dbReference type="Proteomes" id="UP001148614">
    <property type="component" value="Unassembled WGS sequence"/>
</dbReference>
<dbReference type="InterPro" id="IPR000061">
    <property type="entry name" value="Surp"/>
</dbReference>
<dbReference type="PANTHER" id="PTHR15316">
    <property type="entry name" value="SPLICEOSOME ASSOCIATED PROTEIN 114/SWAP SPLICING FACTOR-RELATED"/>
    <property type="match status" value="1"/>
</dbReference>
<evidence type="ECO:0000256" key="5">
    <source>
        <dbReference type="ARBA" id="ARBA00023187"/>
    </source>
</evidence>
<feature type="domain" description="SURP motif" evidence="8">
    <location>
        <begin position="90"/>
        <end position="132"/>
    </location>
</feature>
<keyword evidence="3" id="KW-0747">Spliceosome</keyword>
<organism evidence="9 10">
    <name type="scientific">Xylaria arbuscula</name>
    <dbReference type="NCBI Taxonomy" id="114810"/>
    <lineage>
        <taxon>Eukaryota</taxon>
        <taxon>Fungi</taxon>
        <taxon>Dikarya</taxon>
        <taxon>Ascomycota</taxon>
        <taxon>Pezizomycotina</taxon>
        <taxon>Sordariomycetes</taxon>
        <taxon>Xylariomycetidae</taxon>
        <taxon>Xylariales</taxon>
        <taxon>Xylariaceae</taxon>
        <taxon>Xylaria</taxon>
    </lineage>
</organism>
<dbReference type="SMART" id="SM00648">
    <property type="entry name" value="SWAP"/>
    <property type="match status" value="2"/>
</dbReference>
<dbReference type="EMBL" id="JANPWZ010000041">
    <property type="protein sequence ID" value="KAJ3579967.1"/>
    <property type="molecule type" value="Genomic_DNA"/>
</dbReference>
<comment type="caution">
    <text evidence="9">The sequence shown here is derived from an EMBL/GenBank/DDBJ whole genome shotgun (WGS) entry which is preliminary data.</text>
</comment>
<evidence type="ECO:0000256" key="1">
    <source>
        <dbReference type="ARBA" id="ARBA00004123"/>
    </source>
</evidence>
<feature type="compositionally biased region" description="Low complexity" evidence="7">
    <location>
        <begin position="147"/>
        <end position="156"/>
    </location>
</feature>
<dbReference type="GO" id="GO:0003723">
    <property type="term" value="F:RNA binding"/>
    <property type="evidence" value="ECO:0007669"/>
    <property type="project" value="InterPro"/>
</dbReference>
<evidence type="ECO:0000256" key="3">
    <source>
        <dbReference type="ARBA" id="ARBA00022728"/>
    </source>
</evidence>
<evidence type="ECO:0000313" key="10">
    <source>
        <dbReference type="Proteomes" id="UP001148614"/>
    </source>
</evidence>
<comment type="subcellular location">
    <subcellularLocation>
        <location evidence="1">Nucleus</location>
    </subcellularLocation>
</comment>
<dbReference type="InterPro" id="IPR045146">
    <property type="entry name" value="SF3A1"/>
</dbReference>
<dbReference type="FunFam" id="1.10.10.790:FF:000001">
    <property type="entry name" value="Splicing factor 3a, subunit 1"/>
    <property type="match status" value="1"/>
</dbReference>
<evidence type="ECO:0000256" key="6">
    <source>
        <dbReference type="ARBA" id="ARBA00023242"/>
    </source>
</evidence>
<sequence>MRYNWPENLGPAYFVTGKLRSRLHVGNQDRHRFDSTLDHYFAVLSRDSAKEGLRLSTIMAAATNGDAAAALDDIKPPQGVILPPREFRAILEKTAGYVARNGLPFEDRLREKEKNNPKFSFLNPSDPYNPYYLWRFSEIKEGRGTTVAAGRTGEPAPVEEKPVGPPEPPSFQFSARMPNISAQDLEVVRLTALFVAKNGRQFMTVLSQREAGNYQFDFLRPNHSLHNFFQHLIDQYSVLLRAGGIDGEGGRVQQERTAELQRNVDDKFHILGRAKQRAEWLKYQETEKQKKEEDDEKERLSYAQIDWHDFVVVETVVFTDADDQANLPPPTSLSELQYASLEQKAKISISSNLRIEEAMPTEEDNAYGGHAPQQNYNIPHHPAYPAQQPPSTQPYQSSPPVQTPYGMAPPPRPNGAMEDEETQRIREREEARARMQQAQAEAKGGAPMKIKENYVPRAAARAANKQGTQMALCPNCKEQIPINELQAHMRIELLDPQWKEQKAKAESRYATTNLSSIDVANNLKRFASARDDIFDPVTGQSVSEEEMARRKRAAMNSYDGNLEGRNQTHINHMQSVNVDEQIARIHQKFAKDK</sequence>
<name>A0A9W8TQD8_9PEZI</name>
<accession>A0A9W8TQD8</accession>
<dbReference type="SUPFAM" id="SSF109905">
    <property type="entry name" value="Surp module (SWAP domain)"/>
    <property type="match status" value="2"/>
</dbReference>
<feature type="region of interest" description="Disordered" evidence="7">
    <location>
        <begin position="363"/>
        <end position="431"/>
    </location>
</feature>
<evidence type="ECO:0000313" key="9">
    <source>
        <dbReference type="EMBL" id="KAJ3579967.1"/>
    </source>
</evidence>
<dbReference type="GO" id="GO:0045292">
    <property type="term" value="P:mRNA cis splicing, via spliceosome"/>
    <property type="evidence" value="ECO:0007669"/>
    <property type="project" value="InterPro"/>
</dbReference>